<dbReference type="EMBL" id="VSRR010147899">
    <property type="protein sequence ID" value="MPD05817.1"/>
    <property type="molecule type" value="Genomic_DNA"/>
</dbReference>
<keyword evidence="2" id="KW-1185">Reference proteome</keyword>
<dbReference type="AlphaFoldDB" id="A0A5B7KGE6"/>
<accession>A0A5B7KGE6</accession>
<sequence length="113" mass="11876">MLSEGGEVSDGEALLACLAVSSGKGEGGGREVAADEVENLVMAAARTWCWAAAALETEAGSQPITAKLPRLVPHLANSNPEISLKRCSGPRSWLCGEMPPFHDRGPIFDESQN</sequence>
<reference evidence="1 2" key="1">
    <citation type="submission" date="2019-05" db="EMBL/GenBank/DDBJ databases">
        <title>Another draft genome of Portunus trituberculatus and its Hox gene families provides insights of decapod evolution.</title>
        <authorList>
            <person name="Jeong J.-H."/>
            <person name="Song I."/>
            <person name="Kim S."/>
            <person name="Choi T."/>
            <person name="Kim D."/>
            <person name="Ryu S."/>
            <person name="Kim W."/>
        </authorList>
    </citation>
    <scope>NUCLEOTIDE SEQUENCE [LARGE SCALE GENOMIC DNA]</scope>
    <source>
        <tissue evidence="1">Muscle</tissue>
    </source>
</reference>
<dbReference type="Proteomes" id="UP000324222">
    <property type="component" value="Unassembled WGS sequence"/>
</dbReference>
<proteinExistence type="predicted"/>
<protein>
    <submittedName>
        <fullName evidence="1">Uncharacterized protein</fullName>
    </submittedName>
</protein>
<gene>
    <name evidence="1" type="ORF">E2C01_101585</name>
</gene>
<organism evidence="1 2">
    <name type="scientific">Portunus trituberculatus</name>
    <name type="common">Swimming crab</name>
    <name type="synonym">Neptunus trituberculatus</name>
    <dbReference type="NCBI Taxonomy" id="210409"/>
    <lineage>
        <taxon>Eukaryota</taxon>
        <taxon>Metazoa</taxon>
        <taxon>Ecdysozoa</taxon>
        <taxon>Arthropoda</taxon>
        <taxon>Crustacea</taxon>
        <taxon>Multicrustacea</taxon>
        <taxon>Malacostraca</taxon>
        <taxon>Eumalacostraca</taxon>
        <taxon>Eucarida</taxon>
        <taxon>Decapoda</taxon>
        <taxon>Pleocyemata</taxon>
        <taxon>Brachyura</taxon>
        <taxon>Eubrachyura</taxon>
        <taxon>Portunoidea</taxon>
        <taxon>Portunidae</taxon>
        <taxon>Portuninae</taxon>
        <taxon>Portunus</taxon>
    </lineage>
</organism>
<comment type="caution">
    <text evidence="1">The sequence shown here is derived from an EMBL/GenBank/DDBJ whole genome shotgun (WGS) entry which is preliminary data.</text>
</comment>
<evidence type="ECO:0000313" key="2">
    <source>
        <dbReference type="Proteomes" id="UP000324222"/>
    </source>
</evidence>
<name>A0A5B7KGE6_PORTR</name>
<evidence type="ECO:0000313" key="1">
    <source>
        <dbReference type="EMBL" id="MPD05817.1"/>
    </source>
</evidence>